<feature type="signal peptide" evidence="2">
    <location>
        <begin position="1"/>
        <end position="23"/>
    </location>
</feature>
<comment type="caution">
    <text evidence="4">The sequence shown here is derived from an EMBL/GenBank/DDBJ whole genome shotgun (WGS) entry which is preliminary data.</text>
</comment>
<dbReference type="GO" id="GO:0006508">
    <property type="term" value="P:proteolysis"/>
    <property type="evidence" value="ECO:0007669"/>
    <property type="project" value="InterPro"/>
</dbReference>
<evidence type="ECO:0000313" key="5">
    <source>
        <dbReference type="Proteomes" id="UP000004259"/>
    </source>
</evidence>
<dbReference type="EMBL" id="ADKM02000086">
    <property type="protein sequence ID" value="EGC02821.1"/>
    <property type="molecule type" value="Genomic_DNA"/>
</dbReference>
<keyword evidence="4" id="KW-0121">Carboxypeptidase</keyword>
<keyword evidence="4" id="KW-0645">Protease</keyword>
<dbReference type="eggNOG" id="COG1876">
    <property type="taxonomic scope" value="Bacteria"/>
</dbReference>
<evidence type="ECO:0000313" key="4">
    <source>
        <dbReference type="EMBL" id="EGC02821.1"/>
    </source>
</evidence>
<dbReference type="InterPro" id="IPR058193">
    <property type="entry name" value="VanY/YodJ_core_dom"/>
</dbReference>
<proteinExistence type="predicted"/>
<feature type="chain" id="PRO_5039360712" evidence="2">
    <location>
        <begin position="24"/>
        <end position="363"/>
    </location>
</feature>
<evidence type="ECO:0000259" key="3">
    <source>
        <dbReference type="Pfam" id="PF02557"/>
    </source>
</evidence>
<feature type="compositionally biased region" description="Polar residues" evidence="1">
    <location>
        <begin position="73"/>
        <end position="84"/>
    </location>
</feature>
<dbReference type="AlphaFoldDB" id="E9SD74"/>
<keyword evidence="4" id="KW-0378">Hydrolase</keyword>
<dbReference type="InterPro" id="IPR003709">
    <property type="entry name" value="VanY-like_core_dom"/>
</dbReference>
<dbReference type="Proteomes" id="UP000004259">
    <property type="component" value="Unassembled WGS sequence"/>
</dbReference>
<keyword evidence="5" id="KW-1185">Reference proteome</keyword>
<dbReference type="OrthoDB" id="9792074at2"/>
<dbReference type="CDD" id="cd14852">
    <property type="entry name" value="LD-carboxypeptidase"/>
    <property type="match status" value="1"/>
</dbReference>
<feature type="domain" description="D-alanyl-D-alanine carboxypeptidase-like core" evidence="3">
    <location>
        <begin position="215"/>
        <end position="336"/>
    </location>
</feature>
<feature type="compositionally biased region" description="Polar residues" evidence="1">
    <location>
        <begin position="101"/>
        <end position="124"/>
    </location>
</feature>
<dbReference type="RefSeq" id="WP_002850223.1">
    <property type="nucleotide sequence ID" value="NZ_ADKM02000086.1"/>
</dbReference>
<dbReference type="PANTHER" id="PTHR34385">
    <property type="entry name" value="D-ALANYL-D-ALANINE CARBOXYPEPTIDASE"/>
    <property type="match status" value="1"/>
</dbReference>
<dbReference type="InterPro" id="IPR009045">
    <property type="entry name" value="Zn_M74/Hedgehog-like"/>
</dbReference>
<dbReference type="GO" id="GO:0009002">
    <property type="term" value="F:serine-type D-Ala-D-Ala carboxypeptidase activity"/>
    <property type="evidence" value="ECO:0007669"/>
    <property type="project" value="UniProtKB-EC"/>
</dbReference>
<dbReference type="MEROPS" id="M15.024"/>
<feature type="compositionally biased region" description="Basic and acidic residues" evidence="1">
    <location>
        <begin position="125"/>
        <end position="135"/>
    </location>
</feature>
<dbReference type="Gene3D" id="3.30.1380.10">
    <property type="match status" value="1"/>
</dbReference>
<dbReference type="SUPFAM" id="SSF55166">
    <property type="entry name" value="Hedgehog/DD-peptidase"/>
    <property type="match status" value="1"/>
</dbReference>
<dbReference type="Pfam" id="PF02557">
    <property type="entry name" value="VanY"/>
    <property type="match status" value="1"/>
</dbReference>
<protein>
    <submittedName>
        <fullName evidence="4">Serine-type D-Ala-D-Ala carboxypeptidase</fullName>
        <ecNumber evidence="4">3.4.16.4</ecNumber>
    </submittedName>
</protein>
<dbReference type="InterPro" id="IPR052179">
    <property type="entry name" value="DD-CPase-like"/>
</dbReference>
<keyword evidence="2" id="KW-0732">Signal</keyword>
<evidence type="ECO:0000256" key="1">
    <source>
        <dbReference type="SAM" id="MobiDB-lite"/>
    </source>
</evidence>
<dbReference type="PANTHER" id="PTHR34385:SF1">
    <property type="entry name" value="PEPTIDOGLYCAN L-ALANYL-D-GLUTAMATE ENDOPEPTIDASE CWLK"/>
    <property type="match status" value="1"/>
</dbReference>
<feature type="compositionally biased region" description="Low complexity" evidence="1">
    <location>
        <begin position="150"/>
        <end position="175"/>
    </location>
</feature>
<sequence>MKKKNTFALACITALICSGCGSIESNTVNTDEVRVTENTAAPVVTTAVQSEAVNDNTIALTEATDSSAVTEAQTKPSVTTTTENVVDKPSTIALGGDTDSKSTSRNAQQANGGTITLEASTTTTRTDDGGYHHDQPMGNEVLPQSVDYYTTDTQPQQTQPPVTEQPAPQETQQTQDGGYTSKGYKVEVKDGVTYVGGVIIANKSYKLPENYGNGLNEDALSAFYQMQSAAANDGIWLSIVSGYRSYWYQDQLYWGYVAARGSQEEVDRFSARAGYSEHQTGLAMDLNNASRSFAGTPEAYWIEQHCADYGFILRYPDGKEDITGFMYEPWHIRYVGNELARTLTDQGLTLEEYFGIDSVYSGE</sequence>
<dbReference type="EC" id="3.4.16.4" evidence="4"/>
<evidence type="ECO:0000256" key="2">
    <source>
        <dbReference type="SAM" id="SignalP"/>
    </source>
</evidence>
<accession>E9SD74</accession>
<reference evidence="4 5" key="1">
    <citation type="submission" date="2011-02" db="EMBL/GenBank/DDBJ databases">
        <authorList>
            <person name="Nelson K.E."/>
            <person name="Sutton G."/>
            <person name="Torralba M."/>
            <person name="Durkin S."/>
            <person name="Harkins D."/>
            <person name="Montgomery R."/>
            <person name="Ziemer C."/>
            <person name="Klaassens E."/>
            <person name="Ocuiv P."/>
            <person name="Morrison M."/>
        </authorList>
    </citation>
    <scope>NUCLEOTIDE SEQUENCE [LARGE SCALE GENOMIC DNA]</scope>
    <source>
        <strain evidence="4 5">8</strain>
    </source>
</reference>
<name>E9SD74_RUMAL</name>
<feature type="region of interest" description="Disordered" evidence="1">
    <location>
        <begin position="73"/>
        <end position="182"/>
    </location>
</feature>
<organism evidence="4 5">
    <name type="scientific">Ruminococcus albus 8</name>
    <dbReference type="NCBI Taxonomy" id="246199"/>
    <lineage>
        <taxon>Bacteria</taxon>
        <taxon>Bacillati</taxon>
        <taxon>Bacillota</taxon>
        <taxon>Clostridia</taxon>
        <taxon>Eubacteriales</taxon>
        <taxon>Oscillospiraceae</taxon>
        <taxon>Ruminococcus</taxon>
    </lineage>
</organism>
<gene>
    <name evidence="4" type="ORF">CUS_6090</name>
</gene>